<sequence length="68" mass="7269">MRRLPIAAKRVEGGTLSLRDLAEVLGVSYSTVYAMVRGGSIPAVRVGRQYRVPRSALNQVLTAGSEPA</sequence>
<dbReference type="InterPro" id="IPR010093">
    <property type="entry name" value="SinI_DNA-bd"/>
</dbReference>
<gene>
    <name evidence="2" type="ORF">CSW27_14190</name>
</gene>
<dbReference type="EMBL" id="PEMJ01000379">
    <property type="protein sequence ID" value="RTI10532.1"/>
    <property type="molecule type" value="Genomic_DNA"/>
</dbReference>
<name>A0A430UQX7_THESC</name>
<evidence type="ECO:0000313" key="2">
    <source>
        <dbReference type="EMBL" id="RTI10532.1"/>
    </source>
</evidence>
<dbReference type="Pfam" id="PF12728">
    <property type="entry name" value="HTH_17"/>
    <property type="match status" value="1"/>
</dbReference>
<dbReference type="InterPro" id="IPR009061">
    <property type="entry name" value="DNA-bd_dom_put_sf"/>
</dbReference>
<evidence type="ECO:0000313" key="3">
    <source>
        <dbReference type="Proteomes" id="UP000287155"/>
    </source>
</evidence>
<comment type="caution">
    <text evidence="2">The sequence shown here is derived from an EMBL/GenBank/DDBJ whole genome shotgun (WGS) entry which is preliminary data.</text>
</comment>
<dbReference type="AlphaFoldDB" id="A0A430UQX7"/>
<reference evidence="2 3" key="1">
    <citation type="journal article" date="2019" name="Extremophiles">
        <title>Biogeography of thermophiles and predominance of Thermus scotoductus in domestic water heaters.</title>
        <authorList>
            <person name="Wilpiszeski R.L."/>
            <person name="Zhang Z."/>
            <person name="House C.H."/>
        </authorList>
    </citation>
    <scope>NUCLEOTIDE SEQUENCE [LARGE SCALE GENOMIC DNA]</scope>
    <source>
        <strain evidence="2 3">14_S14</strain>
    </source>
</reference>
<proteinExistence type="predicted"/>
<evidence type="ECO:0000259" key="1">
    <source>
        <dbReference type="Pfam" id="PF12728"/>
    </source>
</evidence>
<organism evidence="2 3">
    <name type="scientific">Thermus scotoductus</name>
    <dbReference type="NCBI Taxonomy" id="37636"/>
    <lineage>
        <taxon>Bacteria</taxon>
        <taxon>Thermotogati</taxon>
        <taxon>Deinococcota</taxon>
        <taxon>Deinococci</taxon>
        <taxon>Thermales</taxon>
        <taxon>Thermaceae</taxon>
        <taxon>Thermus</taxon>
    </lineage>
</organism>
<accession>A0A430UQX7</accession>
<dbReference type="InterPro" id="IPR041657">
    <property type="entry name" value="HTH_17"/>
</dbReference>
<dbReference type="NCBIfam" id="TIGR01764">
    <property type="entry name" value="excise"/>
    <property type="match status" value="1"/>
</dbReference>
<dbReference type="Proteomes" id="UP000287155">
    <property type="component" value="Unassembled WGS sequence"/>
</dbReference>
<feature type="domain" description="Helix-turn-helix" evidence="1">
    <location>
        <begin position="16"/>
        <end position="63"/>
    </location>
</feature>
<protein>
    <submittedName>
        <fullName evidence="2">Excisionase</fullName>
    </submittedName>
</protein>
<dbReference type="SUPFAM" id="SSF46955">
    <property type="entry name" value="Putative DNA-binding domain"/>
    <property type="match status" value="1"/>
</dbReference>
<dbReference type="GO" id="GO:0003677">
    <property type="term" value="F:DNA binding"/>
    <property type="evidence" value="ECO:0007669"/>
    <property type="project" value="InterPro"/>
</dbReference>